<evidence type="ECO:0000313" key="3">
    <source>
        <dbReference type="Proteomes" id="UP000502508"/>
    </source>
</evidence>
<accession>A0A6F8XL26</accession>
<gene>
    <name evidence="2" type="ORF">Pflav_009080</name>
</gene>
<evidence type="ECO:0000256" key="1">
    <source>
        <dbReference type="SAM" id="MobiDB-lite"/>
    </source>
</evidence>
<sequence length="69" mass="7067">MGYDGSQRVSGRTTDGQAKPSSALAGIGSDRCIAGRLLVAAPGREPIPDCAGVAECTLHRNDANRRGAN</sequence>
<reference evidence="2 3" key="1">
    <citation type="submission" date="2020-03" db="EMBL/GenBank/DDBJ databases">
        <title>Whole genome shotgun sequence of Phytohabitans flavus NBRC 107702.</title>
        <authorList>
            <person name="Komaki H."/>
            <person name="Tamura T."/>
        </authorList>
    </citation>
    <scope>NUCLEOTIDE SEQUENCE [LARGE SCALE GENOMIC DNA]</scope>
    <source>
        <strain evidence="2 3">NBRC 107702</strain>
    </source>
</reference>
<reference evidence="2 3" key="2">
    <citation type="submission" date="2020-03" db="EMBL/GenBank/DDBJ databases">
        <authorList>
            <person name="Ichikawa N."/>
            <person name="Kimura A."/>
            <person name="Kitahashi Y."/>
            <person name="Uohara A."/>
        </authorList>
    </citation>
    <scope>NUCLEOTIDE SEQUENCE [LARGE SCALE GENOMIC DNA]</scope>
    <source>
        <strain evidence="2 3">NBRC 107702</strain>
    </source>
</reference>
<organism evidence="2 3">
    <name type="scientific">Phytohabitans flavus</name>
    <dbReference type="NCBI Taxonomy" id="1076124"/>
    <lineage>
        <taxon>Bacteria</taxon>
        <taxon>Bacillati</taxon>
        <taxon>Actinomycetota</taxon>
        <taxon>Actinomycetes</taxon>
        <taxon>Micromonosporales</taxon>
        <taxon>Micromonosporaceae</taxon>
    </lineage>
</organism>
<protein>
    <submittedName>
        <fullName evidence="2">Uncharacterized protein</fullName>
    </submittedName>
</protein>
<dbReference type="KEGG" id="pfla:Pflav_009080"/>
<dbReference type="EMBL" id="AP022870">
    <property type="protein sequence ID" value="BCB74498.1"/>
    <property type="molecule type" value="Genomic_DNA"/>
</dbReference>
<keyword evidence="3" id="KW-1185">Reference proteome</keyword>
<feature type="region of interest" description="Disordered" evidence="1">
    <location>
        <begin position="1"/>
        <end position="25"/>
    </location>
</feature>
<evidence type="ECO:0000313" key="2">
    <source>
        <dbReference type="EMBL" id="BCB74498.1"/>
    </source>
</evidence>
<dbReference type="Proteomes" id="UP000502508">
    <property type="component" value="Chromosome"/>
</dbReference>
<dbReference type="AlphaFoldDB" id="A0A6F8XL26"/>
<name>A0A6F8XL26_9ACTN</name>
<proteinExistence type="predicted"/>
<feature type="compositionally biased region" description="Polar residues" evidence="1">
    <location>
        <begin position="7"/>
        <end position="20"/>
    </location>
</feature>